<evidence type="ECO:0000259" key="2">
    <source>
        <dbReference type="PROSITE" id="PS50186"/>
    </source>
</evidence>
<dbReference type="GO" id="GO:0005737">
    <property type="term" value="C:cytoplasm"/>
    <property type="evidence" value="ECO:0007669"/>
    <property type="project" value="TreeGrafter"/>
</dbReference>
<dbReference type="PANTHER" id="PTHR45746:SF3">
    <property type="entry name" value="REGULATOR OF G-PROTEIN SIGNALING 11"/>
    <property type="match status" value="1"/>
</dbReference>
<dbReference type="GO" id="GO:0035556">
    <property type="term" value="P:intracellular signal transduction"/>
    <property type="evidence" value="ECO:0007669"/>
    <property type="project" value="InterPro"/>
</dbReference>
<dbReference type="InterPro" id="IPR047016">
    <property type="entry name" value="RGS6/7/9/11"/>
</dbReference>
<evidence type="ECO:0000256" key="1">
    <source>
        <dbReference type="ARBA" id="ARBA00022700"/>
    </source>
</evidence>
<evidence type="ECO:0000313" key="3">
    <source>
        <dbReference type="EMBL" id="PNJ02707.1"/>
    </source>
</evidence>
<gene>
    <name evidence="3" type="ORF">CR201_G0054588</name>
</gene>
<proteinExistence type="predicted"/>
<dbReference type="InterPro" id="IPR036388">
    <property type="entry name" value="WH-like_DNA-bd_sf"/>
</dbReference>
<dbReference type="InterPro" id="IPR036390">
    <property type="entry name" value="WH_DNA-bd_sf"/>
</dbReference>
<protein>
    <submittedName>
        <fullName evidence="3">RGS11 isoform 2</fullName>
    </submittedName>
</protein>
<organism evidence="3">
    <name type="scientific">Pongo abelii</name>
    <name type="common">Sumatran orangutan</name>
    <name type="synonym">Pongo pygmaeus abelii</name>
    <dbReference type="NCBI Taxonomy" id="9601"/>
    <lineage>
        <taxon>Eukaryota</taxon>
        <taxon>Metazoa</taxon>
        <taxon>Chordata</taxon>
        <taxon>Craniata</taxon>
        <taxon>Vertebrata</taxon>
        <taxon>Euteleostomi</taxon>
        <taxon>Mammalia</taxon>
        <taxon>Eutheria</taxon>
        <taxon>Euarchontoglires</taxon>
        <taxon>Primates</taxon>
        <taxon>Haplorrhini</taxon>
        <taxon>Catarrhini</taxon>
        <taxon>Hominidae</taxon>
        <taxon>Pongo</taxon>
    </lineage>
</organism>
<dbReference type="PROSITE" id="PS50186">
    <property type="entry name" value="DEP"/>
    <property type="match status" value="1"/>
</dbReference>
<dbReference type="GO" id="GO:0005886">
    <property type="term" value="C:plasma membrane"/>
    <property type="evidence" value="ECO:0007669"/>
    <property type="project" value="TreeGrafter"/>
</dbReference>
<dbReference type="GO" id="GO:0043005">
    <property type="term" value="C:neuron projection"/>
    <property type="evidence" value="ECO:0007669"/>
    <property type="project" value="TreeGrafter"/>
</dbReference>
<dbReference type="AlphaFoldDB" id="A0A2J8R2E2"/>
<accession>A0A2J8R2E2</accession>
<keyword evidence="1" id="KW-0734">Signal transduction inhibitor</keyword>
<sequence>MERVVVSMQDPDQGVKMRSQRLLVTVIPHAVTGSDVVQWLAQKFCVSEEEPVLLDKYPVAGCRAGLCHLPGQEEHPKTGDPGGL</sequence>
<dbReference type="InterPro" id="IPR000591">
    <property type="entry name" value="DEP_dom"/>
</dbReference>
<dbReference type="PANTHER" id="PTHR45746">
    <property type="entry name" value="LP21163P"/>
    <property type="match status" value="1"/>
</dbReference>
<feature type="domain" description="DEP" evidence="2">
    <location>
        <begin position="11"/>
        <end position="48"/>
    </location>
</feature>
<dbReference type="GO" id="GO:0008277">
    <property type="term" value="P:regulation of G protein-coupled receptor signaling pathway"/>
    <property type="evidence" value="ECO:0007669"/>
    <property type="project" value="InterPro"/>
</dbReference>
<dbReference type="GO" id="GO:0009968">
    <property type="term" value="P:negative regulation of signal transduction"/>
    <property type="evidence" value="ECO:0007669"/>
    <property type="project" value="UniProtKB-KW"/>
</dbReference>
<dbReference type="SUPFAM" id="SSF46785">
    <property type="entry name" value="Winged helix' DNA-binding domain"/>
    <property type="match status" value="1"/>
</dbReference>
<name>A0A2J8R2E2_PONAB</name>
<reference evidence="3" key="1">
    <citation type="submission" date="2017-12" db="EMBL/GenBank/DDBJ databases">
        <title>High-resolution comparative analysis of great ape genomes.</title>
        <authorList>
            <person name="Pollen A."/>
            <person name="Hastie A."/>
            <person name="Hormozdiari F."/>
            <person name="Dougherty M."/>
            <person name="Liu R."/>
            <person name="Chaisson M."/>
            <person name="Hoppe E."/>
            <person name="Hill C."/>
            <person name="Pang A."/>
            <person name="Hillier L."/>
            <person name="Baker C."/>
            <person name="Armstrong J."/>
            <person name="Shendure J."/>
            <person name="Paten B."/>
            <person name="Wilson R."/>
            <person name="Chao H."/>
            <person name="Schneider V."/>
            <person name="Ventura M."/>
            <person name="Kronenberg Z."/>
            <person name="Murali S."/>
            <person name="Gordon D."/>
            <person name="Cantsilieris S."/>
            <person name="Munson K."/>
            <person name="Nelson B."/>
            <person name="Raja A."/>
            <person name="Underwood J."/>
            <person name="Diekhans M."/>
            <person name="Fiddes I."/>
            <person name="Haussler D."/>
            <person name="Eichler E."/>
        </authorList>
    </citation>
    <scope>NUCLEOTIDE SEQUENCE [LARGE SCALE GENOMIC DNA]</scope>
    <source>
        <strain evidence="3">Susie</strain>
    </source>
</reference>
<dbReference type="EMBL" id="NDHI03003795">
    <property type="protein sequence ID" value="PNJ02707.1"/>
    <property type="molecule type" value="Genomic_DNA"/>
</dbReference>
<comment type="caution">
    <text evidence="3">The sequence shown here is derived from an EMBL/GenBank/DDBJ whole genome shotgun (WGS) entry which is preliminary data.</text>
</comment>
<dbReference type="Gene3D" id="1.10.10.10">
    <property type="entry name" value="Winged helix-like DNA-binding domain superfamily/Winged helix DNA-binding domain"/>
    <property type="match status" value="1"/>
</dbReference>
<dbReference type="GO" id="GO:0005096">
    <property type="term" value="F:GTPase activator activity"/>
    <property type="evidence" value="ECO:0007669"/>
    <property type="project" value="TreeGrafter"/>
</dbReference>